<dbReference type="PANTHER" id="PTHR47510">
    <property type="entry name" value="REVERSE TRANSCRIPTASE DOMAIN-CONTAINING PROTEIN"/>
    <property type="match status" value="1"/>
</dbReference>
<dbReference type="InterPro" id="IPR000477">
    <property type="entry name" value="RT_dom"/>
</dbReference>
<evidence type="ECO:0000313" key="2">
    <source>
        <dbReference type="EMBL" id="JAV80256.1"/>
    </source>
</evidence>
<name>A0A1Y1M8J8_PHOPY</name>
<proteinExistence type="predicted"/>
<dbReference type="CDD" id="cd01650">
    <property type="entry name" value="RT_nLTR_like"/>
    <property type="match status" value="1"/>
</dbReference>
<dbReference type="EMBL" id="GEZM01041606">
    <property type="protein sequence ID" value="JAV80257.1"/>
    <property type="molecule type" value="Transcribed_RNA"/>
</dbReference>
<reference evidence="2" key="1">
    <citation type="journal article" date="2016" name="Sci. Rep.">
        <title>Molecular characterization of firefly nuptial gifts: a multi-omics approach sheds light on postcopulatory sexual selection.</title>
        <authorList>
            <person name="Al-Wathiqui N."/>
            <person name="Fallon T.R."/>
            <person name="South A."/>
            <person name="Weng J.K."/>
            <person name="Lewis S.M."/>
        </authorList>
    </citation>
    <scope>NUCLEOTIDE SEQUENCE</scope>
</reference>
<dbReference type="GO" id="GO:0071897">
    <property type="term" value="P:DNA biosynthetic process"/>
    <property type="evidence" value="ECO:0007669"/>
    <property type="project" value="UniProtKB-ARBA"/>
</dbReference>
<dbReference type="SUPFAM" id="SSF56672">
    <property type="entry name" value="DNA/RNA polymerases"/>
    <property type="match status" value="1"/>
</dbReference>
<dbReference type="SUPFAM" id="SSF56219">
    <property type="entry name" value="DNase I-like"/>
    <property type="match status" value="1"/>
</dbReference>
<feature type="domain" description="Reverse transcriptase" evidence="1">
    <location>
        <begin position="485"/>
        <end position="763"/>
    </location>
</feature>
<protein>
    <recommendedName>
        <fullName evidence="1">Reverse transcriptase domain-containing protein</fullName>
    </recommendedName>
</protein>
<dbReference type="AlphaFoldDB" id="A0A1Y1M8J8"/>
<dbReference type="InterPro" id="IPR036691">
    <property type="entry name" value="Endo/exonu/phosph_ase_sf"/>
</dbReference>
<dbReference type="PROSITE" id="PS50878">
    <property type="entry name" value="RT_POL"/>
    <property type="match status" value="1"/>
</dbReference>
<dbReference type="PANTHER" id="PTHR47510:SF3">
    <property type="entry name" value="ENDO_EXONUCLEASE_PHOSPHATASE DOMAIN-CONTAINING PROTEIN"/>
    <property type="match status" value="1"/>
</dbReference>
<accession>A0A1Y1M8J8</accession>
<dbReference type="EMBL" id="GEZM01041609">
    <property type="protein sequence ID" value="JAV80255.1"/>
    <property type="molecule type" value="Transcribed_RNA"/>
</dbReference>
<dbReference type="InterPro" id="IPR043502">
    <property type="entry name" value="DNA/RNA_pol_sf"/>
</dbReference>
<dbReference type="Pfam" id="PF00078">
    <property type="entry name" value="RVT_1"/>
    <property type="match status" value="1"/>
</dbReference>
<dbReference type="Gene3D" id="3.60.10.10">
    <property type="entry name" value="Endonuclease/exonuclease/phosphatase"/>
    <property type="match status" value="1"/>
</dbReference>
<dbReference type="EMBL" id="GEZM01041608">
    <property type="protein sequence ID" value="JAV80256.1"/>
    <property type="molecule type" value="Transcribed_RNA"/>
</dbReference>
<organism evidence="2">
    <name type="scientific">Photinus pyralis</name>
    <name type="common">Common eastern firefly</name>
    <name type="synonym">Lampyris pyralis</name>
    <dbReference type="NCBI Taxonomy" id="7054"/>
    <lineage>
        <taxon>Eukaryota</taxon>
        <taxon>Metazoa</taxon>
        <taxon>Ecdysozoa</taxon>
        <taxon>Arthropoda</taxon>
        <taxon>Hexapoda</taxon>
        <taxon>Insecta</taxon>
        <taxon>Pterygota</taxon>
        <taxon>Neoptera</taxon>
        <taxon>Endopterygota</taxon>
        <taxon>Coleoptera</taxon>
        <taxon>Polyphaga</taxon>
        <taxon>Elateriformia</taxon>
        <taxon>Elateroidea</taxon>
        <taxon>Lampyridae</taxon>
        <taxon>Lampyrinae</taxon>
        <taxon>Photinus</taxon>
    </lineage>
</organism>
<sequence>MYKPDVLQLNCRALSENKINYIMSEFVDNDQYCKTMNFICICETWFQQSCTDELPTYFNNFVLGTHFSRSSHKGGGVGIWHRAGLQVKPIDLSAFCLEKHIEICCLCWHPSPRDKVLLISLYRSPSPVGNFDTFLQNLNDVLNFLHKPGYKILLNGDFNVDPRRDVLEYTNLIHLLSTFNLRMIIKEATRLNNTLDHLYVNYENCGQHLILDNCISDHRSILFQSNISANLLPEEKHSKLMRKYYLENINNFKQAIGNINWRKLHQCADIDEAYQLFYNEFQYHFNIHFPLKKVRFTRLSHKWVSDEVRKSSHNLRDLFMLTKKYPELSEIYTAKKQKHFLLLKNSKRRYYQSQVANSSNVSKTVWSIVRNVSNANHGHQKLSLNINNKIVSNPNQLANNFNDYFCKIAQLLVQKSSHSHIANHSVKFRNNFTLALFPFSEEELCLLIGTKLKNKYSAGNDEIPPALIKKIASALGKPLAILVNLSFASGKFPSQLKTSNIIPIYKKGDPSDMENYRPISLSSVFSKIFEYCYLDRLQSFAARFNLISSNQFGFQPKKSTTGALHSFYNRLVSYIDKGQYPVGIFCDLTKAFDCVNVDKLMCKLDRCGVRGLAHKWLESFLKNRKQKVVIDYCNNGVRESYLSQEAVVDIGVPQGSVLGPVLFLFYMNDIHLHLDEEAHCILYADDTSLLISDEWDKSLENICNKNLSQLYDWFSSNSLTLSEKKSNFIRFRHLQSNVQNIALTFNQYKLQEATSTKFLGLHIDAHLNWQVHCTNIVNKLNRTNYLFRNLRTIFTLPQLIPIYHASVASIIRYGICLWGPSPYSRCVFLSQKRIIRTLANIRKFDSCRGFFKKHKILTLTGLYIFEICQYIYVNSNKMVKSKDIHQYNIRGNDNLRPHFTKTKIGINSPSNLGIKIYNHLPHIIRNCRQLSIFKEKLYLFLVDKCHYDISEYFTV</sequence>
<evidence type="ECO:0000259" key="1">
    <source>
        <dbReference type="PROSITE" id="PS50878"/>
    </source>
</evidence>